<proteinExistence type="predicted"/>
<dbReference type="Pfam" id="PF20414">
    <property type="entry name" value="DUF6698"/>
    <property type="match status" value="1"/>
</dbReference>
<feature type="compositionally biased region" description="Pro residues" evidence="1">
    <location>
        <begin position="406"/>
        <end position="420"/>
    </location>
</feature>
<evidence type="ECO:0000313" key="3">
    <source>
        <dbReference type="Proteomes" id="UP001218218"/>
    </source>
</evidence>
<feature type="compositionally biased region" description="Basic residues" evidence="1">
    <location>
        <begin position="74"/>
        <end position="83"/>
    </location>
</feature>
<name>A0AAD6ZL59_9AGAR</name>
<keyword evidence="3" id="KW-1185">Reference proteome</keyword>
<gene>
    <name evidence="2" type="ORF">DFH08DRAFT_816465</name>
</gene>
<dbReference type="Proteomes" id="UP001218218">
    <property type="component" value="Unassembled WGS sequence"/>
</dbReference>
<feature type="region of interest" description="Disordered" evidence="1">
    <location>
        <begin position="392"/>
        <end position="460"/>
    </location>
</feature>
<dbReference type="AlphaFoldDB" id="A0AAD6ZL59"/>
<accession>A0AAD6ZL59</accession>
<feature type="region of interest" description="Disordered" evidence="1">
    <location>
        <begin position="67"/>
        <end position="99"/>
    </location>
</feature>
<feature type="compositionally biased region" description="Basic residues" evidence="1">
    <location>
        <begin position="446"/>
        <end position="460"/>
    </location>
</feature>
<evidence type="ECO:0000313" key="2">
    <source>
        <dbReference type="EMBL" id="KAJ7327628.1"/>
    </source>
</evidence>
<reference evidence="2" key="1">
    <citation type="submission" date="2023-03" db="EMBL/GenBank/DDBJ databases">
        <title>Massive genome expansion in bonnet fungi (Mycena s.s.) driven by repeated elements and novel gene families across ecological guilds.</title>
        <authorList>
            <consortium name="Lawrence Berkeley National Laboratory"/>
            <person name="Harder C.B."/>
            <person name="Miyauchi S."/>
            <person name="Viragh M."/>
            <person name="Kuo A."/>
            <person name="Thoen E."/>
            <person name="Andreopoulos B."/>
            <person name="Lu D."/>
            <person name="Skrede I."/>
            <person name="Drula E."/>
            <person name="Henrissat B."/>
            <person name="Morin E."/>
            <person name="Kohler A."/>
            <person name="Barry K."/>
            <person name="LaButti K."/>
            <person name="Morin E."/>
            <person name="Salamov A."/>
            <person name="Lipzen A."/>
            <person name="Mereny Z."/>
            <person name="Hegedus B."/>
            <person name="Baldrian P."/>
            <person name="Stursova M."/>
            <person name="Weitz H."/>
            <person name="Taylor A."/>
            <person name="Grigoriev I.V."/>
            <person name="Nagy L.G."/>
            <person name="Martin F."/>
            <person name="Kauserud H."/>
        </authorList>
    </citation>
    <scope>NUCLEOTIDE SEQUENCE</scope>
    <source>
        <strain evidence="2">CBHHK002</strain>
    </source>
</reference>
<protein>
    <submittedName>
        <fullName evidence="2">Uncharacterized protein</fullName>
    </submittedName>
</protein>
<dbReference type="EMBL" id="JARIHO010000041">
    <property type="protein sequence ID" value="KAJ7327628.1"/>
    <property type="molecule type" value="Genomic_DNA"/>
</dbReference>
<organism evidence="2 3">
    <name type="scientific">Mycena albidolilacea</name>
    <dbReference type="NCBI Taxonomy" id="1033008"/>
    <lineage>
        <taxon>Eukaryota</taxon>
        <taxon>Fungi</taxon>
        <taxon>Dikarya</taxon>
        <taxon>Basidiomycota</taxon>
        <taxon>Agaricomycotina</taxon>
        <taxon>Agaricomycetes</taxon>
        <taxon>Agaricomycetidae</taxon>
        <taxon>Agaricales</taxon>
        <taxon>Marasmiineae</taxon>
        <taxon>Mycenaceae</taxon>
        <taxon>Mycena</taxon>
    </lineage>
</organism>
<sequence length="460" mass="51706">MSESSNTTPPPRSPCRAADDLLDLALQITPSKQPRALRDLRLNLQSRANDLRDDISAMKRRLTDFENQAVSSQHPRKRRKRLNRAADADESIENPNSLEDRTREKGRLFTIQEALFLVDDSVFEVDEDEDFDESAEFTTDKNKIQGQLRQVLRYLPNDAKPFRSTTLVSGAFADGMSGQRSTTSNRLRDTSLAKIVDDIKPFATSSSRFTSFSKLIGYQPGTETREPFYSKLDAPILYSEWNGQKNVSHLFRNDLLLKIYASLIRGPSGAVGLFDGQSKRPAAKTIERMHRIRCTLPGAITNSAILAIWLHSADTTLTEIGDQMSINYRARHSYYLQNIVEALASNKAWAVDLLAYWDRTLFPDADTPHDADGSAGREIEEDDEDFFGSAQPLLHAQSPRVRSSTSPPPRRLTPSPPSPQRAPAASSSRRERENSVSTSHGSPSRSRQRSQRRGEGHHRR</sequence>
<comment type="caution">
    <text evidence="2">The sequence shown here is derived from an EMBL/GenBank/DDBJ whole genome shotgun (WGS) entry which is preliminary data.</text>
</comment>
<evidence type="ECO:0000256" key="1">
    <source>
        <dbReference type="SAM" id="MobiDB-lite"/>
    </source>
</evidence>
<dbReference type="InterPro" id="IPR046521">
    <property type="entry name" value="DUF6698"/>
</dbReference>